<accession>A0A0L0F9V5</accession>
<feature type="non-terminal residue" evidence="1">
    <location>
        <position position="1"/>
    </location>
</feature>
<proteinExistence type="predicted"/>
<sequence>PLLSVSTSAADKPFLQYTPGDVCAVLPSNPPELVDWFLGYLNLDGQSEFILTAGDPKDVHLNFPPVHRLPDGVNVRNLLTHYLDLHARPRG</sequence>
<dbReference type="RefSeq" id="XP_014146800.1">
    <property type="nucleotide sequence ID" value="XM_014291325.1"/>
</dbReference>
<gene>
    <name evidence="1" type="ORF">SARC_14540</name>
</gene>
<dbReference type="SUPFAM" id="SSF63380">
    <property type="entry name" value="Riboflavin synthase domain-like"/>
    <property type="match status" value="1"/>
</dbReference>
<dbReference type="AlphaFoldDB" id="A0A0L0F9V5"/>
<dbReference type="EMBL" id="KQ246348">
    <property type="protein sequence ID" value="KNC72898.1"/>
    <property type="molecule type" value="Genomic_DNA"/>
</dbReference>
<dbReference type="GO" id="GO:0016491">
    <property type="term" value="F:oxidoreductase activity"/>
    <property type="evidence" value="ECO:0007669"/>
    <property type="project" value="InterPro"/>
</dbReference>
<reference evidence="1 2" key="1">
    <citation type="submission" date="2011-02" db="EMBL/GenBank/DDBJ databases">
        <title>The Genome Sequence of Sphaeroforma arctica JP610.</title>
        <authorList>
            <consortium name="The Broad Institute Genome Sequencing Platform"/>
            <person name="Russ C."/>
            <person name="Cuomo C."/>
            <person name="Young S.K."/>
            <person name="Zeng Q."/>
            <person name="Gargeya S."/>
            <person name="Alvarado L."/>
            <person name="Berlin A."/>
            <person name="Chapman S.B."/>
            <person name="Chen Z."/>
            <person name="Freedman E."/>
            <person name="Gellesch M."/>
            <person name="Goldberg J."/>
            <person name="Griggs A."/>
            <person name="Gujja S."/>
            <person name="Heilman E."/>
            <person name="Heiman D."/>
            <person name="Howarth C."/>
            <person name="Mehta T."/>
            <person name="Neiman D."/>
            <person name="Pearson M."/>
            <person name="Roberts A."/>
            <person name="Saif S."/>
            <person name="Shea T."/>
            <person name="Shenoy N."/>
            <person name="Sisk P."/>
            <person name="Stolte C."/>
            <person name="Sykes S."/>
            <person name="White J."/>
            <person name="Yandava C."/>
            <person name="Burger G."/>
            <person name="Gray M.W."/>
            <person name="Holland P.W.H."/>
            <person name="King N."/>
            <person name="Lang F.B.F."/>
            <person name="Roger A.J."/>
            <person name="Ruiz-Trillo I."/>
            <person name="Haas B."/>
            <person name="Nusbaum C."/>
            <person name="Birren B."/>
        </authorList>
    </citation>
    <scope>NUCLEOTIDE SEQUENCE [LARGE SCALE GENOMIC DNA]</scope>
    <source>
        <strain evidence="1 2">JP610</strain>
    </source>
</reference>
<evidence type="ECO:0008006" key="3">
    <source>
        <dbReference type="Google" id="ProtNLM"/>
    </source>
</evidence>
<evidence type="ECO:0000313" key="2">
    <source>
        <dbReference type="Proteomes" id="UP000054560"/>
    </source>
</evidence>
<protein>
    <recommendedName>
        <fullName evidence="3">Sulfite reductase [NADPH] flavoprotein alpha-component-like FAD-binding domain-containing protein</fullName>
    </recommendedName>
</protein>
<dbReference type="Gene3D" id="1.20.990.10">
    <property type="entry name" value="NADPH-cytochrome p450 Reductase, Chain A, domain 3"/>
    <property type="match status" value="1"/>
</dbReference>
<evidence type="ECO:0000313" key="1">
    <source>
        <dbReference type="EMBL" id="KNC72898.1"/>
    </source>
</evidence>
<dbReference type="Proteomes" id="UP000054560">
    <property type="component" value="Unassembled WGS sequence"/>
</dbReference>
<keyword evidence="2" id="KW-1185">Reference proteome</keyword>
<name>A0A0L0F9V5_9EUKA</name>
<dbReference type="InterPro" id="IPR017938">
    <property type="entry name" value="Riboflavin_synthase-like_b-brl"/>
</dbReference>
<dbReference type="GeneID" id="25915044"/>
<organism evidence="1 2">
    <name type="scientific">Sphaeroforma arctica JP610</name>
    <dbReference type="NCBI Taxonomy" id="667725"/>
    <lineage>
        <taxon>Eukaryota</taxon>
        <taxon>Ichthyosporea</taxon>
        <taxon>Ichthyophonida</taxon>
        <taxon>Sphaeroforma</taxon>
    </lineage>
</organism>
<dbReference type="InterPro" id="IPR023173">
    <property type="entry name" value="NADPH_Cyt_P450_Rdtase_alpha"/>
</dbReference>
<feature type="non-terminal residue" evidence="1">
    <location>
        <position position="91"/>
    </location>
</feature>